<organism evidence="1 2">
    <name type="scientific">Scleroderma citrinum Foug A</name>
    <dbReference type="NCBI Taxonomy" id="1036808"/>
    <lineage>
        <taxon>Eukaryota</taxon>
        <taxon>Fungi</taxon>
        <taxon>Dikarya</taxon>
        <taxon>Basidiomycota</taxon>
        <taxon>Agaricomycotina</taxon>
        <taxon>Agaricomycetes</taxon>
        <taxon>Agaricomycetidae</taxon>
        <taxon>Boletales</taxon>
        <taxon>Sclerodermatineae</taxon>
        <taxon>Sclerodermataceae</taxon>
        <taxon>Scleroderma</taxon>
    </lineage>
</organism>
<accession>A0A0C3EMF5</accession>
<reference evidence="1 2" key="1">
    <citation type="submission" date="2014-04" db="EMBL/GenBank/DDBJ databases">
        <authorList>
            <consortium name="DOE Joint Genome Institute"/>
            <person name="Kuo A."/>
            <person name="Kohler A."/>
            <person name="Nagy L.G."/>
            <person name="Floudas D."/>
            <person name="Copeland A."/>
            <person name="Barry K.W."/>
            <person name="Cichocki N."/>
            <person name="Veneault-Fourrey C."/>
            <person name="LaButti K."/>
            <person name="Lindquist E.A."/>
            <person name="Lipzen A."/>
            <person name="Lundell T."/>
            <person name="Morin E."/>
            <person name="Murat C."/>
            <person name="Sun H."/>
            <person name="Tunlid A."/>
            <person name="Henrissat B."/>
            <person name="Grigoriev I.V."/>
            <person name="Hibbett D.S."/>
            <person name="Martin F."/>
            <person name="Nordberg H.P."/>
            <person name="Cantor M.N."/>
            <person name="Hua S.X."/>
        </authorList>
    </citation>
    <scope>NUCLEOTIDE SEQUENCE [LARGE SCALE GENOMIC DNA]</scope>
    <source>
        <strain evidence="1 2">Foug A</strain>
    </source>
</reference>
<dbReference type="InParanoid" id="A0A0C3EMF5"/>
<gene>
    <name evidence="1" type="ORF">SCLCIDRAFT_1207796</name>
</gene>
<dbReference type="AlphaFoldDB" id="A0A0C3EMF5"/>
<dbReference type="EMBL" id="KN822006">
    <property type="protein sequence ID" value="KIM69389.1"/>
    <property type="molecule type" value="Genomic_DNA"/>
</dbReference>
<evidence type="ECO:0000313" key="2">
    <source>
        <dbReference type="Proteomes" id="UP000053989"/>
    </source>
</evidence>
<evidence type="ECO:0000313" key="1">
    <source>
        <dbReference type="EMBL" id="KIM69389.1"/>
    </source>
</evidence>
<keyword evidence="2" id="KW-1185">Reference proteome</keyword>
<reference evidence="2" key="2">
    <citation type="submission" date="2015-01" db="EMBL/GenBank/DDBJ databases">
        <title>Evolutionary Origins and Diversification of the Mycorrhizal Mutualists.</title>
        <authorList>
            <consortium name="DOE Joint Genome Institute"/>
            <consortium name="Mycorrhizal Genomics Consortium"/>
            <person name="Kohler A."/>
            <person name="Kuo A."/>
            <person name="Nagy L.G."/>
            <person name="Floudas D."/>
            <person name="Copeland A."/>
            <person name="Barry K.W."/>
            <person name="Cichocki N."/>
            <person name="Veneault-Fourrey C."/>
            <person name="LaButti K."/>
            <person name="Lindquist E.A."/>
            <person name="Lipzen A."/>
            <person name="Lundell T."/>
            <person name="Morin E."/>
            <person name="Murat C."/>
            <person name="Riley R."/>
            <person name="Ohm R."/>
            <person name="Sun H."/>
            <person name="Tunlid A."/>
            <person name="Henrissat B."/>
            <person name="Grigoriev I.V."/>
            <person name="Hibbett D.S."/>
            <person name="Martin F."/>
        </authorList>
    </citation>
    <scope>NUCLEOTIDE SEQUENCE [LARGE SCALE GENOMIC DNA]</scope>
    <source>
        <strain evidence="2">Foug A</strain>
    </source>
</reference>
<name>A0A0C3EMF5_9AGAM</name>
<sequence>MKEERYHFTFSPEFLVHNGTADLHRELLLTDSIGEVMLFECHSMLNTQVVVENKE</sequence>
<proteinExistence type="predicted"/>
<protein>
    <submittedName>
        <fullName evidence="1">Uncharacterized protein</fullName>
    </submittedName>
</protein>
<dbReference type="HOGENOM" id="CLU_3033713_0_0_1"/>
<dbReference type="Proteomes" id="UP000053989">
    <property type="component" value="Unassembled WGS sequence"/>
</dbReference>